<dbReference type="EMBL" id="BAAAYL010000001">
    <property type="protein sequence ID" value="GAA3376849.1"/>
    <property type="molecule type" value="Genomic_DNA"/>
</dbReference>
<gene>
    <name evidence="1" type="ORF">GCM10020367_50170</name>
</gene>
<dbReference type="Pfam" id="PF05973">
    <property type="entry name" value="Gp49"/>
    <property type="match status" value="1"/>
</dbReference>
<proteinExistence type="predicted"/>
<keyword evidence="2" id="KW-1185">Reference proteome</keyword>
<evidence type="ECO:0000313" key="1">
    <source>
        <dbReference type="EMBL" id="GAA3376849.1"/>
    </source>
</evidence>
<dbReference type="InterPro" id="IPR009241">
    <property type="entry name" value="HigB-like"/>
</dbReference>
<organism evidence="1 2">
    <name type="scientific">Streptomyces sannanensis</name>
    <dbReference type="NCBI Taxonomy" id="285536"/>
    <lineage>
        <taxon>Bacteria</taxon>
        <taxon>Bacillati</taxon>
        <taxon>Actinomycetota</taxon>
        <taxon>Actinomycetes</taxon>
        <taxon>Kitasatosporales</taxon>
        <taxon>Streptomycetaceae</taxon>
        <taxon>Streptomyces</taxon>
    </lineage>
</organism>
<evidence type="ECO:0000313" key="2">
    <source>
        <dbReference type="Proteomes" id="UP001499990"/>
    </source>
</evidence>
<sequence>MKELRPGSAGDSEVRILFIFDPLRQAVLLLAGDKAGNWEGWYEEAIPIADARYEDHLKVLEAKEAGGS</sequence>
<accession>A0ABP6SHS4</accession>
<evidence type="ECO:0008006" key="3">
    <source>
        <dbReference type="Google" id="ProtNLM"/>
    </source>
</evidence>
<reference evidence="2" key="1">
    <citation type="journal article" date="2019" name="Int. J. Syst. Evol. Microbiol.">
        <title>The Global Catalogue of Microorganisms (GCM) 10K type strain sequencing project: providing services to taxonomists for standard genome sequencing and annotation.</title>
        <authorList>
            <consortium name="The Broad Institute Genomics Platform"/>
            <consortium name="The Broad Institute Genome Sequencing Center for Infectious Disease"/>
            <person name="Wu L."/>
            <person name="Ma J."/>
        </authorList>
    </citation>
    <scope>NUCLEOTIDE SEQUENCE [LARGE SCALE GENOMIC DNA]</scope>
    <source>
        <strain evidence="2">JCM 9651</strain>
    </source>
</reference>
<name>A0ABP6SHS4_9ACTN</name>
<dbReference type="Proteomes" id="UP001499990">
    <property type="component" value="Unassembled WGS sequence"/>
</dbReference>
<protein>
    <recommendedName>
        <fullName evidence="3">Addiction module toxin RelE</fullName>
    </recommendedName>
</protein>
<comment type="caution">
    <text evidence="1">The sequence shown here is derived from an EMBL/GenBank/DDBJ whole genome shotgun (WGS) entry which is preliminary data.</text>
</comment>